<dbReference type="PANTHER" id="PTHR23502:SF186">
    <property type="entry name" value="MAJOR FACILITATOR SUPERFAMILY (MFS) PROFILE DOMAIN-CONTAINING PROTEIN"/>
    <property type="match status" value="1"/>
</dbReference>
<organism evidence="9 10">
    <name type="scientific">Penicillium thymicola</name>
    <dbReference type="NCBI Taxonomy" id="293382"/>
    <lineage>
        <taxon>Eukaryota</taxon>
        <taxon>Fungi</taxon>
        <taxon>Dikarya</taxon>
        <taxon>Ascomycota</taxon>
        <taxon>Pezizomycotina</taxon>
        <taxon>Eurotiomycetes</taxon>
        <taxon>Eurotiomycetidae</taxon>
        <taxon>Eurotiales</taxon>
        <taxon>Aspergillaceae</taxon>
        <taxon>Penicillium</taxon>
    </lineage>
</organism>
<dbReference type="GO" id="GO:0022857">
    <property type="term" value="F:transmembrane transporter activity"/>
    <property type="evidence" value="ECO:0007669"/>
    <property type="project" value="TreeGrafter"/>
</dbReference>
<keyword evidence="2" id="KW-0813">Transport</keyword>
<gene>
    <name evidence="9" type="ORF">VN97_g2777</name>
</gene>
<evidence type="ECO:0000256" key="4">
    <source>
        <dbReference type="ARBA" id="ARBA00022692"/>
    </source>
</evidence>
<dbReference type="GO" id="GO:0005886">
    <property type="term" value="C:plasma membrane"/>
    <property type="evidence" value="ECO:0007669"/>
    <property type="project" value="UniProtKB-SubCell"/>
</dbReference>
<evidence type="ECO:0000256" key="8">
    <source>
        <dbReference type="SAM" id="Phobius"/>
    </source>
</evidence>
<reference evidence="9" key="1">
    <citation type="submission" date="2015-06" db="EMBL/GenBank/DDBJ databases">
        <authorList>
            <person name="Nguyen H."/>
        </authorList>
    </citation>
    <scope>NUCLEOTIDE SEQUENCE</scope>
    <source>
        <strain evidence="9">DAOM 180753</strain>
    </source>
</reference>
<feature type="transmembrane region" description="Helical" evidence="8">
    <location>
        <begin position="95"/>
        <end position="114"/>
    </location>
</feature>
<dbReference type="EMBL" id="LACB01000055">
    <property type="protein sequence ID" value="KAJ9490481.1"/>
    <property type="molecule type" value="Genomic_DNA"/>
</dbReference>
<dbReference type="Gene3D" id="1.20.1720.10">
    <property type="entry name" value="Multidrug resistance protein D"/>
    <property type="match status" value="1"/>
</dbReference>
<name>A0AAI9XAT6_PENTH</name>
<dbReference type="AlphaFoldDB" id="A0AAI9XAT6"/>
<dbReference type="SUPFAM" id="SSF103473">
    <property type="entry name" value="MFS general substrate transporter"/>
    <property type="match status" value="1"/>
</dbReference>
<reference evidence="9" key="2">
    <citation type="journal article" date="2016" name="Fungal Biol.">
        <title>Ochratoxin A production by Penicillium thymicola.</title>
        <authorList>
            <person name="Nguyen H.D.T."/>
            <person name="McMullin D.R."/>
            <person name="Ponomareva E."/>
            <person name="Riley R."/>
            <person name="Pomraning K.R."/>
            <person name="Baker S.E."/>
            <person name="Seifert K.A."/>
        </authorList>
    </citation>
    <scope>NUCLEOTIDE SEQUENCE</scope>
    <source>
        <strain evidence="9">DAOM 180753</strain>
    </source>
</reference>
<evidence type="ECO:0000256" key="6">
    <source>
        <dbReference type="ARBA" id="ARBA00023136"/>
    </source>
</evidence>
<sequence>MDAKTLDPEALSDRPADKKDNREHMADVSQYDVFWQDPSSEDPENPMDWNFRRKWSIIGMVSFITFLTPLASSMFAPGITQVPEDFGSTSNLPTFVVSVYVLGFAFGPLIVAPLSEYSENTRSAPSSALNVQLHCRSLRLPLHPLHNIRDCL</sequence>
<feature type="transmembrane region" description="Helical" evidence="8">
    <location>
        <begin position="55"/>
        <end position="75"/>
    </location>
</feature>
<keyword evidence="4 8" id="KW-0812">Transmembrane</keyword>
<evidence type="ECO:0008006" key="11">
    <source>
        <dbReference type="Google" id="ProtNLM"/>
    </source>
</evidence>
<evidence type="ECO:0000256" key="5">
    <source>
        <dbReference type="ARBA" id="ARBA00022989"/>
    </source>
</evidence>
<keyword evidence="10" id="KW-1185">Reference proteome</keyword>
<keyword evidence="5 8" id="KW-1133">Transmembrane helix</keyword>
<dbReference type="InterPro" id="IPR036259">
    <property type="entry name" value="MFS_trans_sf"/>
</dbReference>
<dbReference type="Proteomes" id="UP001227192">
    <property type="component" value="Unassembled WGS sequence"/>
</dbReference>
<keyword evidence="6 8" id="KW-0472">Membrane</keyword>
<evidence type="ECO:0000313" key="9">
    <source>
        <dbReference type="EMBL" id="KAJ9490481.1"/>
    </source>
</evidence>
<evidence type="ECO:0000256" key="1">
    <source>
        <dbReference type="ARBA" id="ARBA00004651"/>
    </source>
</evidence>
<accession>A0AAI9XAT6</accession>
<protein>
    <recommendedName>
        <fullName evidence="11">Major facilitator superfamily (MFS) profile domain-containing protein</fullName>
    </recommendedName>
</protein>
<evidence type="ECO:0000256" key="7">
    <source>
        <dbReference type="SAM" id="MobiDB-lite"/>
    </source>
</evidence>
<comment type="subcellular location">
    <subcellularLocation>
        <location evidence="1">Cell membrane</location>
        <topology evidence="1">Multi-pass membrane protein</topology>
    </subcellularLocation>
</comment>
<keyword evidence="3" id="KW-1003">Cell membrane</keyword>
<proteinExistence type="predicted"/>
<evidence type="ECO:0000313" key="10">
    <source>
        <dbReference type="Proteomes" id="UP001227192"/>
    </source>
</evidence>
<comment type="caution">
    <text evidence="9">The sequence shown here is derived from an EMBL/GenBank/DDBJ whole genome shotgun (WGS) entry which is preliminary data.</text>
</comment>
<dbReference type="PANTHER" id="PTHR23502">
    <property type="entry name" value="MAJOR FACILITATOR SUPERFAMILY"/>
    <property type="match status" value="1"/>
</dbReference>
<evidence type="ECO:0000256" key="2">
    <source>
        <dbReference type="ARBA" id="ARBA00022448"/>
    </source>
</evidence>
<evidence type="ECO:0000256" key="3">
    <source>
        <dbReference type="ARBA" id="ARBA00022475"/>
    </source>
</evidence>
<feature type="region of interest" description="Disordered" evidence="7">
    <location>
        <begin position="1"/>
        <end position="25"/>
    </location>
</feature>